<dbReference type="Pfam" id="PF00296">
    <property type="entry name" value="Bac_luciferase"/>
    <property type="match status" value="1"/>
</dbReference>
<dbReference type="EMBL" id="JANRHA010000008">
    <property type="protein sequence ID" value="MDG3015513.1"/>
    <property type="molecule type" value="Genomic_DNA"/>
</dbReference>
<accession>A0A9X4M595</accession>
<dbReference type="InterPro" id="IPR011251">
    <property type="entry name" value="Luciferase-like_dom"/>
</dbReference>
<evidence type="ECO:0000259" key="1">
    <source>
        <dbReference type="Pfam" id="PF00296"/>
    </source>
</evidence>
<keyword evidence="3" id="KW-1185">Reference proteome</keyword>
<sequence>MKSVGVWRPYPLVTVEEARALDRLGVGTLWLGGSPPADLAVVDGLLAATTHLQVATGIVNIWTARADEVARSFHRIEAAYPGRFLLGIGAGHPEALAEYRSPYRALEEYLDRMDEAGVPAGRRVLAALGPRVLRLSARRSAGAHPYLTTPEHTGLAREILGAEPLLAPEQKVVLDTDAQRARDIGRAAVANPYLQLRNYVENLKRLGFAEEDLADGGTDAVVDALVAHGDAAAVVGRIEAHLAAGADQVAVQLLPADADPVPTMTALAAAVENA</sequence>
<comment type="caution">
    <text evidence="2">The sequence shown here is derived from an EMBL/GenBank/DDBJ whole genome shotgun (WGS) entry which is preliminary data.</text>
</comment>
<dbReference type="PANTHER" id="PTHR30137">
    <property type="entry name" value="LUCIFERASE-LIKE MONOOXYGENASE"/>
    <property type="match status" value="1"/>
</dbReference>
<dbReference type="Gene3D" id="3.20.20.30">
    <property type="entry name" value="Luciferase-like domain"/>
    <property type="match status" value="2"/>
</dbReference>
<dbReference type="NCBIfam" id="TIGR03620">
    <property type="entry name" value="F420_MSMEG_4141"/>
    <property type="match status" value="1"/>
</dbReference>
<dbReference type="PANTHER" id="PTHR30137:SF18">
    <property type="entry name" value="CONSERVED PROTEIN"/>
    <property type="match status" value="1"/>
</dbReference>
<evidence type="ECO:0000313" key="3">
    <source>
        <dbReference type="Proteomes" id="UP001152755"/>
    </source>
</evidence>
<proteinExistence type="predicted"/>
<dbReference type="GO" id="GO:0016705">
    <property type="term" value="F:oxidoreductase activity, acting on paired donors, with incorporation or reduction of molecular oxygen"/>
    <property type="evidence" value="ECO:0007669"/>
    <property type="project" value="InterPro"/>
</dbReference>
<organism evidence="2 3">
    <name type="scientific">Speluncibacter jeojiensis</name>
    <dbReference type="NCBI Taxonomy" id="2710754"/>
    <lineage>
        <taxon>Bacteria</taxon>
        <taxon>Bacillati</taxon>
        <taxon>Actinomycetota</taxon>
        <taxon>Actinomycetes</taxon>
        <taxon>Mycobacteriales</taxon>
        <taxon>Speluncibacteraceae</taxon>
        <taxon>Speluncibacter</taxon>
    </lineage>
</organism>
<dbReference type="AlphaFoldDB" id="A0A9X4M595"/>
<reference evidence="2" key="1">
    <citation type="submission" date="2022-08" db="EMBL/GenBank/DDBJ databases">
        <title>Genome analysis of Corynebacteriales strain.</title>
        <authorList>
            <person name="Lee S.D."/>
        </authorList>
    </citation>
    <scope>NUCLEOTIDE SEQUENCE</scope>
    <source>
        <strain evidence="2">D3-21</strain>
    </source>
</reference>
<dbReference type="InterPro" id="IPR019922">
    <property type="entry name" value="Lucif-like_OxRdatse_MSMEG_4141"/>
</dbReference>
<dbReference type="InterPro" id="IPR050766">
    <property type="entry name" value="Bact_Lucif_Oxidored"/>
</dbReference>
<dbReference type="InterPro" id="IPR036661">
    <property type="entry name" value="Luciferase-like_sf"/>
</dbReference>
<evidence type="ECO:0000313" key="2">
    <source>
        <dbReference type="EMBL" id="MDG3015513.1"/>
    </source>
</evidence>
<dbReference type="Proteomes" id="UP001152755">
    <property type="component" value="Unassembled WGS sequence"/>
</dbReference>
<protein>
    <submittedName>
        <fullName evidence="2">LLM class F420-dependent oxidoreductase</fullName>
    </submittedName>
</protein>
<name>A0A9X4M595_9ACTN</name>
<dbReference type="GO" id="GO:0005829">
    <property type="term" value="C:cytosol"/>
    <property type="evidence" value="ECO:0007669"/>
    <property type="project" value="TreeGrafter"/>
</dbReference>
<gene>
    <name evidence="2" type="ORF">NVS88_13215</name>
</gene>
<feature type="domain" description="Luciferase-like" evidence="1">
    <location>
        <begin position="14"/>
        <end position="113"/>
    </location>
</feature>
<dbReference type="SUPFAM" id="SSF51679">
    <property type="entry name" value="Bacterial luciferase-like"/>
    <property type="match status" value="1"/>
</dbReference>